<evidence type="ECO:0000256" key="2">
    <source>
        <dbReference type="ARBA" id="ARBA00022448"/>
    </source>
</evidence>
<dbReference type="Pfam" id="PF11698">
    <property type="entry name" value="V-ATPase_H_C"/>
    <property type="match status" value="1"/>
</dbReference>
<dbReference type="GO" id="GO:0046961">
    <property type="term" value="F:proton-transporting ATPase activity, rotational mechanism"/>
    <property type="evidence" value="ECO:0007669"/>
    <property type="project" value="UniProtKB-UniRule"/>
</dbReference>
<comment type="subunit">
    <text evidence="5">V-ATPase is a heteromultimeric enzyme made up of two complexes: the ATP-hydrolytic V1 complex and the proton translocation V0 complex.</text>
</comment>
<proteinExistence type="inferred from homology"/>
<dbReference type="GO" id="GO:0000221">
    <property type="term" value="C:vacuolar proton-transporting V-type ATPase, V1 domain"/>
    <property type="evidence" value="ECO:0007669"/>
    <property type="project" value="UniProtKB-UniRule"/>
</dbReference>
<dbReference type="PANTHER" id="PTHR10698">
    <property type="entry name" value="V-TYPE PROTON ATPASE SUBUNIT H"/>
    <property type="match status" value="1"/>
</dbReference>
<dbReference type="SUPFAM" id="SSF48371">
    <property type="entry name" value="ARM repeat"/>
    <property type="match status" value="1"/>
</dbReference>
<reference evidence="7 8" key="1">
    <citation type="submission" date="2014-04" db="EMBL/GenBank/DDBJ databases">
        <authorList>
            <consortium name="DOE Joint Genome Institute"/>
            <person name="Kuo A."/>
            <person name="Kohler A."/>
            <person name="Nagy L.G."/>
            <person name="Floudas D."/>
            <person name="Copeland A."/>
            <person name="Barry K.W."/>
            <person name="Cichocki N."/>
            <person name="Veneault-Fourrey C."/>
            <person name="LaButti K."/>
            <person name="Lindquist E.A."/>
            <person name="Lipzen A."/>
            <person name="Lundell T."/>
            <person name="Morin E."/>
            <person name="Murat C."/>
            <person name="Sun H."/>
            <person name="Tunlid A."/>
            <person name="Henrissat B."/>
            <person name="Grigoriev I.V."/>
            <person name="Hibbett D.S."/>
            <person name="Martin F."/>
            <person name="Nordberg H.P."/>
            <person name="Cantor M.N."/>
            <person name="Hua S.X."/>
        </authorList>
    </citation>
    <scope>NUCLEOTIDE SEQUENCE [LARGE SCALE GENOMIC DNA]</scope>
    <source>
        <strain evidence="7 8">Foug A</strain>
    </source>
</reference>
<dbReference type="InParanoid" id="A0A0C3CYU4"/>
<dbReference type="AlphaFoldDB" id="A0A0C3CYU4"/>
<dbReference type="InterPro" id="IPR038497">
    <property type="entry name" value="ATPase_V1-cplx_hsu_C_sf"/>
</dbReference>
<dbReference type="InterPro" id="IPR004908">
    <property type="entry name" value="ATPase_V1-cplx_hsu"/>
</dbReference>
<dbReference type="Proteomes" id="UP000053989">
    <property type="component" value="Unassembled WGS sequence"/>
</dbReference>
<dbReference type="PIRSF" id="PIRSF032184">
    <property type="entry name" value="ATPase_V1_H"/>
    <property type="match status" value="1"/>
</dbReference>
<evidence type="ECO:0000256" key="4">
    <source>
        <dbReference type="ARBA" id="ARBA00023065"/>
    </source>
</evidence>
<protein>
    <recommendedName>
        <fullName evidence="5">V-type proton ATPase subunit H</fullName>
    </recommendedName>
</protein>
<dbReference type="Pfam" id="PF03224">
    <property type="entry name" value="V-ATPase_H_N"/>
    <property type="match status" value="1"/>
</dbReference>
<keyword evidence="3 5" id="KW-0375">Hydrogen ion transport</keyword>
<reference evidence="8" key="2">
    <citation type="submission" date="2015-01" db="EMBL/GenBank/DDBJ databases">
        <title>Evolutionary Origins and Diversification of the Mycorrhizal Mutualists.</title>
        <authorList>
            <consortium name="DOE Joint Genome Institute"/>
            <consortium name="Mycorrhizal Genomics Consortium"/>
            <person name="Kohler A."/>
            <person name="Kuo A."/>
            <person name="Nagy L.G."/>
            <person name="Floudas D."/>
            <person name="Copeland A."/>
            <person name="Barry K.W."/>
            <person name="Cichocki N."/>
            <person name="Veneault-Fourrey C."/>
            <person name="LaButti K."/>
            <person name="Lindquist E.A."/>
            <person name="Lipzen A."/>
            <person name="Lundell T."/>
            <person name="Morin E."/>
            <person name="Murat C."/>
            <person name="Riley R."/>
            <person name="Ohm R."/>
            <person name="Sun H."/>
            <person name="Tunlid A."/>
            <person name="Henrissat B."/>
            <person name="Grigoriev I.V."/>
            <person name="Hibbett D.S."/>
            <person name="Martin F."/>
        </authorList>
    </citation>
    <scope>NUCLEOTIDE SEQUENCE [LARGE SCALE GENOMIC DNA]</scope>
    <source>
        <strain evidence="8">Foug A</strain>
    </source>
</reference>
<organism evidence="7 8">
    <name type="scientific">Scleroderma citrinum Foug A</name>
    <dbReference type="NCBI Taxonomy" id="1036808"/>
    <lineage>
        <taxon>Eukaryota</taxon>
        <taxon>Fungi</taxon>
        <taxon>Dikarya</taxon>
        <taxon>Basidiomycota</taxon>
        <taxon>Agaricomycotina</taxon>
        <taxon>Agaricomycetes</taxon>
        <taxon>Agaricomycetidae</taxon>
        <taxon>Boletales</taxon>
        <taxon>Sclerodermatineae</taxon>
        <taxon>Sclerodermataceae</taxon>
        <taxon>Scleroderma</taxon>
    </lineage>
</organism>
<evidence type="ECO:0000256" key="3">
    <source>
        <dbReference type="ARBA" id="ARBA00022781"/>
    </source>
</evidence>
<dbReference type="Gene3D" id="1.25.10.10">
    <property type="entry name" value="Leucine-rich Repeat Variant"/>
    <property type="match status" value="1"/>
</dbReference>
<dbReference type="OrthoDB" id="10263554at2759"/>
<dbReference type="GO" id="GO:0000329">
    <property type="term" value="C:fungal-type vacuole membrane"/>
    <property type="evidence" value="ECO:0007669"/>
    <property type="project" value="TreeGrafter"/>
</dbReference>
<accession>A0A0C3CYU4</accession>
<gene>
    <name evidence="7" type="ORF">SCLCIDRAFT_1222591</name>
</gene>
<keyword evidence="4 5" id="KW-0406">Ion transport</keyword>
<dbReference type="InterPro" id="IPR011987">
    <property type="entry name" value="ATPase_V1-cplx_hsu_C"/>
</dbReference>
<name>A0A0C3CYU4_9AGAM</name>
<evidence type="ECO:0000259" key="6">
    <source>
        <dbReference type="Pfam" id="PF11698"/>
    </source>
</evidence>
<dbReference type="STRING" id="1036808.A0A0C3CYU4"/>
<dbReference type="PANTHER" id="PTHR10698:SF0">
    <property type="entry name" value="V-TYPE PROTON ATPASE SUBUNIT H"/>
    <property type="match status" value="1"/>
</dbReference>
<dbReference type="EMBL" id="KN822173">
    <property type="protein sequence ID" value="KIM53725.1"/>
    <property type="molecule type" value="Genomic_DNA"/>
</dbReference>
<evidence type="ECO:0000256" key="5">
    <source>
        <dbReference type="PIRNR" id="PIRNR032184"/>
    </source>
</evidence>
<comment type="function">
    <text evidence="5">Subunit of the V1 complex of vacuolar(H+)-ATPase (V-ATPase), a multisubunit enzyme composed of a peripheral complex (V1) that hydrolyzes ATP and a membrane integral complex (V0) that translocates protons. V-ATPase is responsible for acidifying and maintaining the pH of intracellular compartments.</text>
</comment>
<sequence>MSASLVSNAYLDEQSAKIRSKPVPWEGYQRAGLVTSEELSLIKKVDRQPRAKTESILVSDGQAYALLYLRLLKKLQRVDTMQCLLVLIADALLDHDERIPLFTRTAQSDPELPYHPLLRALETQDEFVQLKSVQIITILLSAESTPLPHHHLQPFLRVLASLVQSSSSNKRDVAVHCLEALLARPECRKAVWAIPGIIAGLVEILRHKPGPQMCYQVIFCLWLLSFQQDVAEQIEKKFAVIPLLKSVAQEAAKEKVIRVIIATFRNLIARAPSANLPAMLVAQLLPFIKNLAAGKWSDEDILEDIQFVRDELETNFASLTTYDEYTSELASGHLSWTPVHESEEFWRENATRLNERDYAQLKSLLRLLNMDDDSVTLAVAVHDIGQYVKHYERGKKIITDFGAKGRAMELMTHSDPDVRYRALLAVQQLVSHPWVTA</sequence>
<evidence type="ECO:0000256" key="1">
    <source>
        <dbReference type="ARBA" id="ARBA00008613"/>
    </source>
</evidence>
<evidence type="ECO:0000313" key="7">
    <source>
        <dbReference type="EMBL" id="KIM53725.1"/>
    </source>
</evidence>
<comment type="similarity">
    <text evidence="1 5">Belongs to the V-ATPase H subunit family.</text>
</comment>
<dbReference type="FunCoup" id="A0A0C3CYU4">
    <property type="interactions" value="482"/>
</dbReference>
<keyword evidence="8" id="KW-1185">Reference proteome</keyword>
<dbReference type="InterPro" id="IPR011989">
    <property type="entry name" value="ARM-like"/>
</dbReference>
<dbReference type="Gene3D" id="1.25.40.150">
    <property type="entry name" value="V-type ATPase, subunit H, C-terminal domain"/>
    <property type="match status" value="1"/>
</dbReference>
<dbReference type="HOGENOM" id="CLU_025709_4_0_1"/>
<dbReference type="InterPro" id="IPR016024">
    <property type="entry name" value="ARM-type_fold"/>
</dbReference>
<evidence type="ECO:0000313" key="8">
    <source>
        <dbReference type="Proteomes" id="UP000053989"/>
    </source>
</evidence>
<keyword evidence="2 5" id="KW-0813">Transport</keyword>
<feature type="domain" description="ATPase V1 complex subunit H C-terminal" evidence="6">
    <location>
        <begin position="319"/>
        <end position="434"/>
    </location>
</feature>